<dbReference type="AlphaFoldDB" id="D3FDE7"/>
<dbReference type="PANTHER" id="PTHR42978:SF2">
    <property type="entry name" value="102 KBASES UNSTABLE REGION: FROM 1 TO 119443"/>
    <property type="match status" value="1"/>
</dbReference>
<comment type="similarity">
    <text evidence="2">Belongs to the metallo-beta-lactamase superfamily.</text>
</comment>
<keyword evidence="4" id="KW-0378">Hydrolase</keyword>
<dbReference type="CDD" id="cd07729">
    <property type="entry name" value="AHL_lactonase_MBL-fold"/>
    <property type="match status" value="1"/>
</dbReference>
<evidence type="ECO:0000256" key="4">
    <source>
        <dbReference type="ARBA" id="ARBA00022801"/>
    </source>
</evidence>
<gene>
    <name evidence="7" type="ordered locus">Cwoe_5130</name>
</gene>
<evidence type="ECO:0000256" key="2">
    <source>
        <dbReference type="ARBA" id="ARBA00007749"/>
    </source>
</evidence>
<comment type="cofactor">
    <cofactor evidence="1">
        <name>Zn(2+)</name>
        <dbReference type="ChEBI" id="CHEBI:29105"/>
    </cofactor>
</comment>
<dbReference type="PANTHER" id="PTHR42978">
    <property type="entry name" value="QUORUM-QUENCHING LACTONASE YTNP-RELATED-RELATED"/>
    <property type="match status" value="1"/>
</dbReference>
<keyword evidence="8" id="KW-1185">Reference proteome</keyword>
<dbReference type="Pfam" id="PF00753">
    <property type="entry name" value="Lactamase_B"/>
    <property type="match status" value="1"/>
</dbReference>
<dbReference type="HOGENOM" id="CLU_030571_3_2_11"/>
<dbReference type="RefSeq" id="WP_012936590.1">
    <property type="nucleotide sequence ID" value="NC_013739.1"/>
</dbReference>
<dbReference type="Proteomes" id="UP000008229">
    <property type="component" value="Chromosome"/>
</dbReference>
<dbReference type="EMBL" id="CP001854">
    <property type="protein sequence ID" value="ADB53539.1"/>
    <property type="molecule type" value="Genomic_DNA"/>
</dbReference>
<evidence type="ECO:0000256" key="3">
    <source>
        <dbReference type="ARBA" id="ARBA00022723"/>
    </source>
</evidence>
<evidence type="ECO:0000256" key="1">
    <source>
        <dbReference type="ARBA" id="ARBA00001947"/>
    </source>
</evidence>
<dbReference type="KEGG" id="cwo:Cwoe_5130"/>
<evidence type="ECO:0000259" key="6">
    <source>
        <dbReference type="SMART" id="SM00849"/>
    </source>
</evidence>
<organism evidence="7 8">
    <name type="scientific">Conexibacter woesei (strain DSM 14684 / CCUG 47730 / CIP 108061 / JCM 11494 / NBRC 100937 / ID131577)</name>
    <dbReference type="NCBI Taxonomy" id="469383"/>
    <lineage>
        <taxon>Bacteria</taxon>
        <taxon>Bacillati</taxon>
        <taxon>Actinomycetota</taxon>
        <taxon>Thermoleophilia</taxon>
        <taxon>Solirubrobacterales</taxon>
        <taxon>Conexibacteraceae</taxon>
        <taxon>Conexibacter</taxon>
    </lineage>
</organism>
<dbReference type="InterPro" id="IPR051013">
    <property type="entry name" value="MBL_superfamily_lactonases"/>
</dbReference>
<keyword evidence="3" id="KW-0479">Metal-binding</keyword>
<dbReference type="InterPro" id="IPR001279">
    <property type="entry name" value="Metallo-B-lactamas"/>
</dbReference>
<proteinExistence type="inferred from homology"/>
<evidence type="ECO:0000313" key="8">
    <source>
        <dbReference type="Proteomes" id="UP000008229"/>
    </source>
</evidence>
<dbReference type="SMART" id="SM00849">
    <property type="entry name" value="Lactamase_B"/>
    <property type="match status" value="1"/>
</dbReference>
<evidence type="ECO:0000256" key="5">
    <source>
        <dbReference type="ARBA" id="ARBA00022833"/>
    </source>
</evidence>
<feature type="domain" description="Metallo-beta-lactamase" evidence="6">
    <location>
        <begin position="31"/>
        <end position="231"/>
    </location>
</feature>
<dbReference type="eggNOG" id="COG0491">
    <property type="taxonomic scope" value="Bacteria"/>
</dbReference>
<protein>
    <submittedName>
        <fullName evidence="7">Beta-lactamase domain protein</fullName>
    </submittedName>
</protein>
<keyword evidence="5" id="KW-0862">Zinc</keyword>
<evidence type="ECO:0000313" key="7">
    <source>
        <dbReference type="EMBL" id="ADB53539.1"/>
    </source>
</evidence>
<name>D3FDE7_CONWI</name>
<dbReference type="InterPro" id="IPR036866">
    <property type="entry name" value="RibonucZ/Hydroxyglut_hydro"/>
</dbReference>
<dbReference type="Gene3D" id="3.60.15.10">
    <property type="entry name" value="Ribonuclease Z/Hydroxyacylglutathione hydrolase-like"/>
    <property type="match status" value="1"/>
</dbReference>
<reference evidence="7 8" key="1">
    <citation type="journal article" date="2010" name="Stand. Genomic Sci.">
        <title>Complete genome sequence of Conexibacter woesei type strain (ID131577).</title>
        <authorList>
            <person name="Pukall R."/>
            <person name="Lapidus A."/>
            <person name="Glavina Del Rio T."/>
            <person name="Copeland A."/>
            <person name="Tice H."/>
            <person name="Cheng J.-F."/>
            <person name="Lucas S."/>
            <person name="Chen F."/>
            <person name="Nolan M."/>
            <person name="Bruce D."/>
            <person name="Goodwin L."/>
            <person name="Pitluck S."/>
            <person name="Mavromatis K."/>
            <person name="Ivanova N."/>
            <person name="Ovchinnikova G."/>
            <person name="Pati A."/>
            <person name="Chen A."/>
            <person name="Palaniappan K."/>
            <person name="Land M."/>
            <person name="Hauser L."/>
            <person name="Chang Y.-J."/>
            <person name="Jeffries C.D."/>
            <person name="Chain P."/>
            <person name="Meincke L."/>
            <person name="Sims D."/>
            <person name="Brettin T."/>
            <person name="Detter J.C."/>
            <person name="Rohde M."/>
            <person name="Goeker M."/>
            <person name="Bristow J."/>
            <person name="Eisen J.A."/>
            <person name="Markowitz V."/>
            <person name="Kyrpides N.C."/>
            <person name="Klenk H.-P."/>
            <person name="Hugenholtz P."/>
        </authorList>
    </citation>
    <scope>NUCLEOTIDE SEQUENCE [LARGE SCALE GENOMIC DNA]</scope>
    <source>
        <strain evidence="8">DSM 14684 / CIP 108061 / JCM 11494 / NBRC 100937 / ID131577</strain>
    </source>
</reference>
<dbReference type="GO" id="GO:0016787">
    <property type="term" value="F:hydrolase activity"/>
    <property type="evidence" value="ECO:0007669"/>
    <property type="project" value="UniProtKB-KW"/>
</dbReference>
<dbReference type="SUPFAM" id="SSF56281">
    <property type="entry name" value="Metallo-hydrolase/oxidoreductase"/>
    <property type="match status" value="1"/>
</dbReference>
<sequence length="243" mass="26098">MRVEQLNVGWLTAPAGIWRRDDDGDRQVRIPVPAYLIETATERILVDTGLHPDAAADPARRYAGAAALGLFGFEQDASIADQLDLTTLTQVVLTHLHFDHAGGLALLPPSVPVVLQRREWEASQDAAAIARNFYLPVDYAALDRQLVLVDGDHDLLGDGSIELLPTPGHTPGHQSVRVGERLVLGGDVTHFATGVDDHRFPVFADDFAAQAASADRLRALRDAGATVRPGHDPAVLTPGPVEV</sequence>
<dbReference type="GO" id="GO:0046872">
    <property type="term" value="F:metal ion binding"/>
    <property type="evidence" value="ECO:0007669"/>
    <property type="project" value="UniProtKB-KW"/>
</dbReference>
<accession>D3FDE7</accession>
<dbReference type="OrthoDB" id="3196337at2"/>
<dbReference type="STRING" id="469383.Cwoe_5130"/>
<reference evidence="8" key="2">
    <citation type="submission" date="2010-01" db="EMBL/GenBank/DDBJ databases">
        <title>The complete genome of Conexibacter woesei DSM 14684.</title>
        <authorList>
            <consortium name="US DOE Joint Genome Institute (JGI-PGF)"/>
            <person name="Lucas S."/>
            <person name="Copeland A."/>
            <person name="Lapidus A."/>
            <person name="Glavina del Rio T."/>
            <person name="Dalin E."/>
            <person name="Tice H."/>
            <person name="Bruce D."/>
            <person name="Goodwin L."/>
            <person name="Pitluck S."/>
            <person name="Kyrpides N."/>
            <person name="Mavromatis K."/>
            <person name="Ivanova N."/>
            <person name="Mikhailova N."/>
            <person name="Chertkov O."/>
            <person name="Brettin T."/>
            <person name="Detter J.C."/>
            <person name="Han C."/>
            <person name="Larimer F."/>
            <person name="Land M."/>
            <person name="Hauser L."/>
            <person name="Markowitz V."/>
            <person name="Cheng J.-F."/>
            <person name="Hugenholtz P."/>
            <person name="Woyke T."/>
            <person name="Wu D."/>
            <person name="Pukall R."/>
            <person name="Steenblock K."/>
            <person name="Schneider S."/>
            <person name="Klenk H.-P."/>
            <person name="Eisen J.A."/>
        </authorList>
    </citation>
    <scope>NUCLEOTIDE SEQUENCE [LARGE SCALE GENOMIC DNA]</scope>
    <source>
        <strain evidence="8">DSM 14684 / CIP 108061 / JCM 11494 / NBRC 100937 / ID131577</strain>
    </source>
</reference>